<organism evidence="2 3">
    <name type="scientific">Fusarium euwallaceae</name>
    <dbReference type="NCBI Taxonomy" id="1147111"/>
    <lineage>
        <taxon>Eukaryota</taxon>
        <taxon>Fungi</taxon>
        <taxon>Dikarya</taxon>
        <taxon>Ascomycota</taxon>
        <taxon>Pezizomycotina</taxon>
        <taxon>Sordariomycetes</taxon>
        <taxon>Hypocreomycetidae</taxon>
        <taxon>Hypocreales</taxon>
        <taxon>Nectriaceae</taxon>
        <taxon>Fusarium</taxon>
        <taxon>Fusarium solani species complex</taxon>
    </lineage>
</organism>
<dbReference type="Gene3D" id="1.10.510.10">
    <property type="entry name" value="Transferase(Phosphotransferase) domain 1"/>
    <property type="match status" value="1"/>
</dbReference>
<dbReference type="InterPro" id="IPR011009">
    <property type="entry name" value="Kinase-like_dom_sf"/>
</dbReference>
<evidence type="ECO:0000313" key="3">
    <source>
        <dbReference type="Proteomes" id="UP000287124"/>
    </source>
</evidence>
<dbReference type="PROSITE" id="PS00108">
    <property type="entry name" value="PROTEIN_KINASE_ST"/>
    <property type="match status" value="1"/>
</dbReference>
<dbReference type="GO" id="GO:0044773">
    <property type="term" value="P:mitotic DNA damage checkpoint signaling"/>
    <property type="evidence" value="ECO:0007669"/>
    <property type="project" value="TreeGrafter"/>
</dbReference>
<reference evidence="2 3" key="1">
    <citation type="submission" date="2017-06" db="EMBL/GenBank/DDBJ databases">
        <title>Comparative genomic analysis of Ambrosia Fusariam Clade fungi.</title>
        <authorList>
            <person name="Stajich J.E."/>
            <person name="Carrillo J."/>
            <person name="Kijimoto T."/>
            <person name="Eskalen A."/>
            <person name="O'Donnell K."/>
            <person name="Kasson M."/>
        </authorList>
    </citation>
    <scope>NUCLEOTIDE SEQUENCE [LARGE SCALE GENOMIC DNA]</scope>
    <source>
        <strain evidence="2 3">UCR1854</strain>
    </source>
</reference>
<dbReference type="PROSITE" id="PS50011">
    <property type="entry name" value="PROTEIN_KINASE_DOM"/>
    <property type="match status" value="1"/>
</dbReference>
<dbReference type="AlphaFoldDB" id="A0A430LNE3"/>
<dbReference type="PANTHER" id="PTHR44167:SF24">
    <property type="entry name" value="SERINE_THREONINE-PROTEIN KINASE CHK2"/>
    <property type="match status" value="1"/>
</dbReference>
<dbReference type="Pfam" id="PF00069">
    <property type="entry name" value="Pkinase"/>
    <property type="match status" value="1"/>
</dbReference>
<evidence type="ECO:0000313" key="2">
    <source>
        <dbReference type="EMBL" id="RTE77213.1"/>
    </source>
</evidence>
<dbReference type="InterPro" id="IPR000719">
    <property type="entry name" value="Prot_kinase_dom"/>
</dbReference>
<dbReference type="PANTHER" id="PTHR44167">
    <property type="entry name" value="OVARIAN-SPECIFIC SERINE/THREONINE-PROTEIN KINASE LOK-RELATED"/>
    <property type="match status" value="1"/>
</dbReference>
<dbReference type="GO" id="GO:0005524">
    <property type="term" value="F:ATP binding"/>
    <property type="evidence" value="ECO:0007669"/>
    <property type="project" value="InterPro"/>
</dbReference>
<sequence length="304" mass="34250">MSNSDRLTSQPGEKLPDLSMAQMVRKNAETYALTQTADIVMNKGFSAIFEALHSNYGAVAVKLVRTRRVPHYLWIPILVRDWMNEKGILSQLDHPSIVKLKGSDAQLYLYSLYLDFIPFRDLSRWRNRDNGHYFAGERGDARRVLDDMMAALAHIKSRSIIHNDIKPSNILYDPIKGAILIDFGLAASSSNRKLCTGGTPWYVAPEYLSQRRGPESDEYALGVVMLYLLKATPLSDTTEQQWDISSVSQNPDAFSHMRTRTEKIARKREGLGSTSIEETTKHLLQPDPAKRLSVVSVITSGQTH</sequence>
<dbReference type="SUPFAM" id="SSF56112">
    <property type="entry name" value="Protein kinase-like (PK-like)"/>
    <property type="match status" value="1"/>
</dbReference>
<dbReference type="Proteomes" id="UP000287124">
    <property type="component" value="Unassembled WGS sequence"/>
</dbReference>
<proteinExistence type="predicted"/>
<evidence type="ECO:0000259" key="1">
    <source>
        <dbReference type="PROSITE" id="PS50011"/>
    </source>
</evidence>
<keyword evidence="3" id="KW-1185">Reference proteome</keyword>
<feature type="domain" description="Protein kinase" evidence="1">
    <location>
        <begin position="34"/>
        <end position="304"/>
    </location>
</feature>
<name>A0A430LNE3_9HYPO</name>
<accession>A0A430LNE3</accession>
<dbReference type="InterPro" id="IPR008271">
    <property type="entry name" value="Ser/Thr_kinase_AS"/>
</dbReference>
<gene>
    <name evidence="2" type="ORF">BHE90_008332</name>
</gene>
<dbReference type="EMBL" id="MIKF01000128">
    <property type="protein sequence ID" value="RTE77213.1"/>
    <property type="molecule type" value="Genomic_DNA"/>
</dbReference>
<dbReference type="GO" id="GO:0005634">
    <property type="term" value="C:nucleus"/>
    <property type="evidence" value="ECO:0007669"/>
    <property type="project" value="TreeGrafter"/>
</dbReference>
<dbReference type="SMART" id="SM00220">
    <property type="entry name" value="S_TKc"/>
    <property type="match status" value="1"/>
</dbReference>
<dbReference type="GO" id="GO:0004674">
    <property type="term" value="F:protein serine/threonine kinase activity"/>
    <property type="evidence" value="ECO:0007669"/>
    <property type="project" value="TreeGrafter"/>
</dbReference>
<dbReference type="CDD" id="cd00180">
    <property type="entry name" value="PKc"/>
    <property type="match status" value="1"/>
</dbReference>
<protein>
    <recommendedName>
        <fullName evidence="1">Protein kinase domain-containing protein</fullName>
    </recommendedName>
</protein>
<comment type="caution">
    <text evidence="2">The sequence shown here is derived from an EMBL/GenBank/DDBJ whole genome shotgun (WGS) entry which is preliminary data.</text>
</comment>